<dbReference type="Pfam" id="PF01979">
    <property type="entry name" value="Amidohydro_1"/>
    <property type="match status" value="1"/>
</dbReference>
<feature type="binding site" evidence="7">
    <location>
        <position position="78"/>
    </location>
    <ligand>
        <name>Zn(2+)</name>
        <dbReference type="ChEBI" id="CHEBI:29105"/>
    </ligand>
</feature>
<protein>
    <recommendedName>
        <fullName evidence="1 7">Imidazolonepropionase</fullName>
        <ecNumber evidence="1 7">3.5.2.7</ecNumber>
    </recommendedName>
    <alternativeName>
        <fullName evidence="7">Imidazolone-5-propionate hydrolase</fullName>
    </alternativeName>
</protein>
<evidence type="ECO:0000259" key="8">
    <source>
        <dbReference type="Pfam" id="PF01979"/>
    </source>
</evidence>
<keyword evidence="4 7" id="KW-0369">Histidine metabolism</keyword>
<evidence type="ECO:0000256" key="3">
    <source>
        <dbReference type="ARBA" id="ARBA00022801"/>
    </source>
</evidence>
<feature type="binding site" evidence="7">
    <location>
        <position position="246"/>
    </location>
    <ligand>
        <name>Fe(3+)</name>
        <dbReference type="ChEBI" id="CHEBI:29034"/>
    </ligand>
</feature>
<accession>A0A2V4RQN7</accession>
<keyword evidence="5 7" id="KW-0862">Zinc</keyword>
<evidence type="ECO:0000256" key="2">
    <source>
        <dbReference type="ARBA" id="ARBA00022723"/>
    </source>
</evidence>
<feature type="binding site" evidence="7">
    <location>
        <position position="76"/>
    </location>
    <ligand>
        <name>Zn(2+)</name>
        <dbReference type="ChEBI" id="CHEBI:29105"/>
    </ligand>
</feature>
<dbReference type="AlphaFoldDB" id="A0A2V4RQN7"/>
<feature type="binding site" evidence="7">
    <location>
        <position position="321"/>
    </location>
    <ligand>
        <name>Zn(2+)</name>
        <dbReference type="ChEBI" id="CHEBI:29105"/>
    </ligand>
</feature>
<dbReference type="InterPro" id="IPR006680">
    <property type="entry name" value="Amidohydro-rel"/>
</dbReference>
<comment type="cofactor">
    <cofactor evidence="7">
        <name>Zn(2+)</name>
        <dbReference type="ChEBI" id="CHEBI:29105"/>
    </cofactor>
    <cofactor evidence="7">
        <name>Fe(3+)</name>
        <dbReference type="ChEBI" id="CHEBI:29034"/>
    </cofactor>
    <text evidence="7">Binds 1 zinc or iron ion per subunit.</text>
</comment>
<dbReference type="PANTHER" id="PTHR42752:SF1">
    <property type="entry name" value="IMIDAZOLONEPROPIONASE-RELATED"/>
    <property type="match status" value="1"/>
</dbReference>
<feature type="binding site" evidence="7">
    <location>
        <position position="249"/>
    </location>
    <ligand>
        <name>4-imidazolone-5-propanoate</name>
        <dbReference type="ChEBI" id="CHEBI:77893"/>
    </ligand>
</feature>
<dbReference type="Gene3D" id="3.20.20.140">
    <property type="entry name" value="Metal-dependent hydrolases"/>
    <property type="match status" value="1"/>
</dbReference>
<dbReference type="Proteomes" id="UP000247371">
    <property type="component" value="Unassembled WGS sequence"/>
</dbReference>
<organism evidence="9 10">
    <name type="scientific">Komagataeibacter swingsii</name>
    <dbReference type="NCBI Taxonomy" id="215220"/>
    <lineage>
        <taxon>Bacteria</taxon>
        <taxon>Pseudomonadati</taxon>
        <taxon>Pseudomonadota</taxon>
        <taxon>Alphaproteobacteria</taxon>
        <taxon>Acetobacterales</taxon>
        <taxon>Acetobacteraceae</taxon>
        <taxon>Komagataeibacter</taxon>
    </lineage>
</organism>
<feature type="binding site" evidence="7">
    <location>
        <position position="78"/>
    </location>
    <ligand>
        <name>Fe(3+)</name>
        <dbReference type="ChEBI" id="CHEBI:29034"/>
    </ligand>
</feature>
<dbReference type="SUPFAM" id="SSF51338">
    <property type="entry name" value="Composite domain of metallo-dependent hydrolases"/>
    <property type="match status" value="1"/>
</dbReference>
<dbReference type="GO" id="GO:0005737">
    <property type="term" value="C:cytoplasm"/>
    <property type="evidence" value="ECO:0007669"/>
    <property type="project" value="UniProtKB-SubCell"/>
</dbReference>
<dbReference type="GO" id="GO:0050480">
    <property type="term" value="F:imidazolonepropionase activity"/>
    <property type="evidence" value="ECO:0007669"/>
    <property type="project" value="UniProtKB-UniRule"/>
</dbReference>
<dbReference type="GO" id="GO:0019557">
    <property type="term" value="P:L-histidine catabolic process to glutamate and formate"/>
    <property type="evidence" value="ECO:0007669"/>
    <property type="project" value="UniProtKB-UniPathway"/>
</dbReference>
<comment type="subcellular location">
    <subcellularLocation>
        <location evidence="7">Cytoplasm</location>
    </subcellularLocation>
</comment>
<dbReference type="HAMAP" id="MF_00372">
    <property type="entry name" value="HutI"/>
    <property type="match status" value="1"/>
</dbReference>
<dbReference type="Gene3D" id="2.30.40.10">
    <property type="entry name" value="Urease, subunit C, domain 1"/>
    <property type="match status" value="1"/>
</dbReference>
<comment type="function">
    <text evidence="7">Catalyzes the hydrolytic cleavage of the carbon-nitrogen bond in imidazolone-5-propanoate to yield N-formimidoyl-L-glutamate. It is the third step in the universal histidine degradation pathway.</text>
</comment>
<dbReference type="InterPro" id="IPR032466">
    <property type="entry name" value="Metal_Hydrolase"/>
</dbReference>
<evidence type="ECO:0000256" key="4">
    <source>
        <dbReference type="ARBA" id="ARBA00022808"/>
    </source>
</evidence>
<dbReference type="RefSeq" id="WP_110555759.1">
    <property type="nucleotide sequence ID" value="NZ_NKUB01000002.1"/>
</dbReference>
<feature type="binding site" evidence="7">
    <location>
        <position position="76"/>
    </location>
    <ligand>
        <name>Fe(3+)</name>
        <dbReference type="ChEBI" id="CHEBI:29034"/>
    </ligand>
</feature>
<dbReference type="SUPFAM" id="SSF51556">
    <property type="entry name" value="Metallo-dependent hydrolases"/>
    <property type="match status" value="1"/>
</dbReference>
<feature type="binding site" evidence="7">
    <location>
        <position position="85"/>
    </location>
    <ligand>
        <name>4-imidazolone-5-propanoate</name>
        <dbReference type="ChEBI" id="CHEBI:77893"/>
    </ligand>
</feature>
<gene>
    <name evidence="7" type="primary">hutI</name>
    <name evidence="9" type="ORF">CFR76_03080</name>
</gene>
<keyword evidence="2 7" id="KW-0479">Metal-binding</keyword>
<name>A0A2V4RQN7_9PROT</name>
<comment type="similarity">
    <text evidence="7">Belongs to the metallo-dependent hydrolases superfamily. HutI family.</text>
</comment>
<comment type="caution">
    <text evidence="9">The sequence shown here is derived from an EMBL/GenBank/DDBJ whole genome shotgun (WGS) entry which is preliminary data.</text>
</comment>
<dbReference type="PANTHER" id="PTHR42752">
    <property type="entry name" value="IMIDAZOLONEPROPIONASE"/>
    <property type="match status" value="1"/>
</dbReference>
<dbReference type="InterPro" id="IPR005920">
    <property type="entry name" value="HutI"/>
</dbReference>
<evidence type="ECO:0000256" key="5">
    <source>
        <dbReference type="ARBA" id="ARBA00022833"/>
    </source>
</evidence>
<evidence type="ECO:0000313" key="9">
    <source>
        <dbReference type="EMBL" id="PYD70920.1"/>
    </source>
</evidence>
<sequence>MWDRLWINLNIATMAPANDASDDPYGCVRDAAIATSGSRIVWVGARADLPAAPDTLARTVINAHEHWMTPGLIDAHTHIIYAGDRSTEFEKRLNGVSYAVIARQGGGILSTVTHTRAASEDTLLSLAMERAQRMIRAGTTTIEVKSGYGLTLEDELKQLRVARRLGNVLPVDVHTTFLGAHAFPPEYADRHDDYVSFLIDVVLPRAAGEGLVDSVDAFCESIAFSPAQVRRLFDRAMELHLPVRIHADQLSDTGGGSLAAQYCALSADHVEYVNEAGIIDMARAGTLAMLLPGAFYFIREQHAPPVALFRKHGVAMGLATDCNPGTSPMTSLTAVMNMACTLFRMTPAEALAAVTRIGAQCLNLQDTRGRLAAGMMADMAIWNVSGPHELSYWIGGLAPVTRIFHGVPDAT</sequence>
<feature type="binding site" evidence="7">
    <location>
        <position position="325"/>
    </location>
    <ligand>
        <name>N-formimidoyl-L-glutamate</name>
        <dbReference type="ChEBI" id="CHEBI:58928"/>
    </ligand>
</feature>
<feature type="binding site" evidence="7">
    <location>
        <position position="321"/>
    </location>
    <ligand>
        <name>Fe(3+)</name>
        <dbReference type="ChEBI" id="CHEBI:29034"/>
    </ligand>
</feature>
<dbReference type="InterPro" id="IPR011059">
    <property type="entry name" value="Metal-dep_hydrolase_composite"/>
</dbReference>
<dbReference type="NCBIfam" id="TIGR01224">
    <property type="entry name" value="hutI"/>
    <property type="match status" value="1"/>
</dbReference>
<evidence type="ECO:0000313" key="10">
    <source>
        <dbReference type="Proteomes" id="UP000247371"/>
    </source>
</evidence>
<dbReference type="GO" id="GO:0005506">
    <property type="term" value="F:iron ion binding"/>
    <property type="evidence" value="ECO:0007669"/>
    <property type="project" value="UniProtKB-UniRule"/>
</dbReference>
<dbReference type="EMBL" id="NKUB01000002">
    <property type="protein sequence ID" value="PYD70920.1"/>
    <property type="molecule type" value="Genomic_DNA"/>
</dbReference>
<dbReference type="GO" id="GO:0008270">
    <property type="term" value="F:zinc ion binding"/>
    <property type="evidence" value="ECO:0007669"/>
    <property type="project" value="UniProtKB-UniRule"/>
</dbReference>
<dbReference type="CDD" id="cd01296">
    <property type="entry name" value="Imidazolone-5PH"/>
    <property type="match status" value="1"/>
</dbReference>
<keyword evidence="10" id="KW-1185">Reference proteome</keyword>
<proteinExistence type="inferred from homology"/>
<feature type="binding site" evidence="7">
    <location>
        <position position="246"/>
    </location>
    <ligand>
        <name>Zn(2+)</name>
        <dbReference type="ChEBI" id="CHEBI:29105"/>
    </ligand>
</feature>
<feature type="binding site" evidence="7">
    <location>
        <position position="323"/>
    </location>
    <ligand>
        <name>N-formimidoyl-L-glutamate</name>
        <dbReference type="ChEBI" id="CHEBI:58928"/>
    </ligand>
</feature>
<evidence type="ECO:0000256" key="7">
    <source>
        <dbReference type="HAMAP-Rule" id="MF_00372"/>
    </source>
</evidence>
<reference evidence="9 10" key="1">
    <citation type="submission" date="2017-07" db="EMBL/GenBank/DDBJ databases">
        <title>A draft genome sequence of Komagataeibacter swingsii LMG 22125.</title>
        <authorList>
            <person name="Skraban J."/>
            <person name="Cleenwerck I."/>
            <person name="Vandamme P."/>
            <person name="Trcek J."/>
        </authorList>
    </citation>
    <scope>NUCLEOTIDE SEQUENCE [LARGE SCALE GENOMIC DNA]</scope>
    <source>
        <strain evidence="9 10">LMG 22125</strain>
    </source>
</reference>
<keyword evidence="7" id="KW-0963">Cytoplasm</keyword>
<dbReference type="EC" id="3.5.2.7" evidence="1 7"/>
<feature type="binding site" evidence="7">
    <location>
        <position position="148"/>
    </location>
    <ligand>
        <name>N-formimidoyl-L-glutamate</name>
        <dbReference type="ChEBI" id="CHEBI:58928"/>
    </ligand>
</feature>
<feature type="binding site" evidence="7">
    <location>
        <position position="326"/>
    </location>
    <ligand>
        <name>4-imidazolone-5-propanoate</name>
        <dbReference type="ChEBI" id="CHEBI:77893"/>
    </ligand>
</feature>
<dbReference type="GO" id="GO:0019556">
    <property type="term" value="P:L-histidine catabolic process to glutamate and formamide"/>
    <property type="evidence" value="ECO:0007669"/>
    <property type="project" value="UniProtKB-UniRule"/>
</dbReference>
<feature type="domain" description="Amidohydrolase-related" evidence="8">
    <location>
        <begin position="68"/>
        <end position="384"/>
    </location>
</feature>
<evidence type="ECO:0000256" key="6">
    <source>
        <dbReference type="ARBA" id="ARBA00023004"/>
    </source>
</evidence>
<dbReference type="FunFam" id="3.20.20.140:FF:000007">
    <property type="entry name" value="Imidazolonepropionase"/>
    <property type="match status" value="1"/>
</dbReference>
<dbReference type="UniPathway" id="UPA00379">
    <property type="reaction ID" value="UER00551"/>
</dbReference>
<evidence type="ECO:0000256" key="1">
    <source>
        <dbReference type="ARBA" id="ARBA00012864"/>
    </source>
</evidence>
<keyword evidence="3 7" id="KW-0378">Hydrolase</keyword>
<comment type="catalytic activity">
    <reaction evidence="7">
        <text>4-imidazolone-5-propanoate + H2O = N-formimidoyl-L-glutamate</text>
        <dbReference type="Rhea" id="RHEA:23660"/>
        <dbReference type="ChEBI" id="CHEBI:15377"/>
        <dbReference type="ChEBI" id="CHEBI:58928"/>
        <dbReference type="ChEBI" id="CHEBI:77893"/>
        <dbReference type="EC" id="3.5.2.7"/>
    </reaction>
</comment>
<feature type="binding site" evidence="7">
    <location>
        <position position="181"/>
    </location>
    <ligand>
        <name>4-imidazolone-5-propanoate</name>
        <dbReference type="ChEBI" id="CHEBI:77893"/>
    </ligand>
</feature>
<keyword evidence="6 7" id="KW-0408">Iron</keyword>
<feature type="binding site" evidence="7">
    <location>
        <position position="148"/>
    </location>
    <ligand>
        <name>4-imidazolone-5-propanoate</name>
        <dbReference type="ChEBI" id="CHEBI:77893"/>
    </ligand>
</feature>
<comment type="pathway">
    <text evidence="7">Amino-acid degradation; L-histidine degradation into L-glutamate; N-formimidoyl-L-glutamate from L-histidine: step 3/3.</text>
</comment>